<feature type="transmembrane region" description="Helical" evidence="1">
    <location>
        <begin position="128"/>
        <end position="150"/>
    </location>
</feature>
<protein>
    <submittedName>
        <fullName evidence="2">Uncharacterized protein</fullName>
    </submittedName>
</protein>
<keyword evidence="1" id="KW-0472">Membrane</keyword>
<dbReference type="OrthoDB" id="5242626at2"/>
<keyword evidence="1" id="KW-1133">Transmembrane helix</keyword>
<feature type="transmembrane region" description="Helical" evidence="1">
    <location>
        <begin position="204"/>
        <end position="225"/>
    </location>
</feature>
<comment type="caution">
    <text evidence="2">The sequence shown here is derived from an EMBL/GenBank/DDBJ whole genome shotgun (WGS) entry which is preliminary data.</text>
</comment>
<dbReference type="Proteomes" id="UP000005143">
    <property type="component" value="Unassembled WGS sequence"/>
</dbReference>
<accession>H0E4B8</accession>
<evidence type="ECO:0000313" key="2">
    <source>
        <dbReference type="EMBL" id="EHN11487.1"/>
    </source>
</evidence>
<name>H0E4B8_9ACTN</name>
<organism evidence="2 3">
    <name type="scientific">Patulibacter medicamentivorans</name>
    <dbReference type="NCBI Taxonomy" id="1097667"/>
    <lineage>
        <taxon>Bacteria</taxon>
        <taxon>Bacillati</taxon>
        <taxon>Actinomycetota</taxon>
        <taxon>Thermoleophilia</taxon>
        <taxon>Solirubrobacterales</taxon>
        <taxon>Patulibacteraceae</taxon>
        <taxon>Patulibacter</taxon>
    </lineage>
</organism>
<feature type="transmembrane region" description="Helical" evidence="1">
    <location>
        <begin position="36"/>
        <end position="63"/>
    </location>
</feature>
<reference evidence="2 3" key="1">
    <citation type="journal article" date="2013" name="Biodegradation">
        <title>Quantitative proteomic analysis of ibuprofen-degrading Patulibacter sp. strain I11.</title>
        <authorList>
            <person name="Almeida B."/>
            <person name="Kjeldal H."/>
            <person name="Lolas I."/>
            <person name="Knudsen A.D."/>
            <person name="Carvalho G."/>
            <person name="Nielsen K.L."/>
            <person name="Barreto Crespo M.T."/>
            <person name="Stensballe A."/>
            <person name="Nielsen J.L."/>
        </authorList>
    </citation>
    <scope>NUCLEOTIDE SEQUENCE [LARGE SCALE GENOMIC DNA]</scope>
    <source>
        <strain evidence="2 3">I11</strain>
    </source>
</reference>
<feature type="transmembrane region" description="Helical" evidence="1">
    <location>
        <begin position="83"/>
        <end position="107"/>
    </location>
</feature>
<evidence type="ECO:0000256" key="1">
    <source>
        <dbReference type="SAM" id="Phobius"/>
    </source>
</evidence>
<dbReference type="RefSeq" id="WP_007573148.1">
    <property type="nucleotide sequence ID" value="NZ_AGUD01000100.1"/>
</dbReference>
<keyword evidence="3" id="KW-1185">Reference proteome</keyword>
<dbReference type="AlphaFoldDB" id="H0E4B8"/>
<feature type="transmembrane region" description="Helical" evidence="1">
    <location>
        <begin position="170"/>
        <end position="192"/>
    </location>
</feature>
<dbReference type="EMBL" id="AGUD01000100">
    <property type="protein sequence ID" value="EHN11487.1"/>
    <property type="molecule type" value="Genomic_DNA"/>
</dbReference>
<sequence length="234" mass="24885">MASRDEVAAARVVARNAAVRESRGALRQWLRHPLEILPWVGLSALIAATLLVCTLVVAAIASPDPSLAGQLIAADPTVRTSDFLFVLGRNGTVLALHLMVCFATYLVRRSLPLQAAEMRGLQGVVHRHAATPALLVVAALTAFSLLQQAVTLGHTLADVAAESHTSPALILVRLLPHAAPELTAVFLPLAAVMWLEQKQRSQDLLAATIVCAVIAIPVVILSAWIEVAVASRFF</sequence>
<gene>
    <name evidence="2" type="ORF">PAI11_16450</name>
</gene>
<keyword evidence="1" id="KW-0812">Transmembrane</keyword>
<evidence type="ECO:0000313" key="3">
    <source>
        <dbReference type="Proteomes" id="UP000005143"/>
    </source>
</evidence>
<proteinExistence type="predicted"/>